<evidence type="ECO:0000256" key="3">
    <source>
        <dbReference type="SAM" id="SignalP"/>
    </source>
</evidence>
<reference evidence="4" key="1">
    <citation type="submission" date="2023-06" db="EMBL/GenBank/DDBJ databases">
        <authorList>
            <consortium name="Lawrence Berkeley National Laboratory"/>
            <person name="Ahrendt S."/>
            <person name="Sahu N."/>
            <person name="Indic B."/>
            <person name="Wong-Bajracharya J."/>
            <person name="Merenyi Z."/>
            <person name="Ke H.-M."/>
            <person name="Monk M."/>
            <person name="Kocsube S."/>
            <person name="Drula E."/>
            <person name="Lipzen A."/>
            <person name="Balint B."/>
            <person name="Henrissat B."/>
            <person name="Andreopoulos B."/>
            <person name="Martin F.M."/>
            <person name="Harder C.B."/>
            <person name="Rigling D."/>
            <person name="Ford K.L."/>
            <person name="Foster G.D."/>
            <person name="Pangilinan J."/>
            <person name="Papanicolaou A."/>
            <person name="Barry K."/>
            <person name="LaButti K."/>
            <person name="Viragh M."/>
            <person name="Koriabine M."/>
            <person name="Yan M."/>
            <person name="Riley R."/>
            <person name="Champramary S."/>
            <person name="Plett K.L."/>
            <person name="Tsai I.J."/>
            <person name="Slot J."/>
            <person name="Sipos G."/>
            <person name="Plett J."/>
            <person name="Nagy L.G."/>
            <person name="Grigoriev I.V."/>
        </authorList>
    </citation>
    <scope>NUCLEOTIDE SEQUENCE</scope>
    <source>
        <strain evidence="4">CCBAS 213</strain>
    </source>
</reference>
<keyword evidence="3" id="KW-0732">Signal</keyword>
<sequence length="393" mass="42180">MLTVLQVLTVILVHFAAAEVVPFLEPGFFFDYNKADDPVPILLTQQCEVIHLKWDRSQAIGQNPVAPYSLLVYTSTSETASVIDAGSGLSFDWAVPFPPGAQYQICMFDVNGVSGGCQDMYTMIPNSNGTNVSCPNVTSAVLSANGTVSQPSGPMSRFGFINQCTDVSVTPNEGTSPFTLTIAPALHPPFNLTSNTMDPITWTVSLPRAMPFYMSMVSSEGKLWANGPLHVGAFGPTDCLAPGTVSTNHAKSVAARAGVGGLFGGVALAAGILIALSIWRRRRQRMQLIEITKDFSPFNDHRSSIVVIGQPQGLGMSREERELDGVLILPTLSELSPAYASSGIHPSRVFDGTSSAWNQEVDSERGLPPSYSYHGRQGSRERPRIMPGGKTGR</sequence>
<feature type="chain" id="PRO_5041212414" description="Fibronectin type-III domain-containing protein" evidence="3">
    <location>
        <begin position="19"/>
        <end position="393"/>
    </location>
</feature>
<dbReference type="Proteomes" id="UP001175211">
    <property type="component" value="Unassembled WGS sequence"/>
</dbReference>
<proteinExistence type="predicted"/>
<name>A0AA39JRE3_ARMTA</name>
<keyword evidence="2" id="KW-1133">Transmembrane helix</keyword>
<evidence type="ECO:0008006" key="6">
    <source>
        <dbReference type="Google" id="ProtNLM"/>
    </source>
</evidence>
<accession>A0AA39JRE3</accession>
<evidence type="ECO:0000256" key="1">
    <source>
        <dbReference type="SAM" id="MobiDB-lite"/>
    </source>
</evidence>
<dbReference type="GeneID" id="85357877"/>
<keyword evidence="2" id="KW-0472">Membrane</keyword>
<dbReference type="EMBL" id="JAUEPS010000048">
    <property type="protein sequence ID" value="KAK0446079.1"/>
    <property type="molecule type" value="Genomic_DNA"/>
</dbReference>
<dbReference type="RefSeq" id="XP_060325720.1">
    <property type="nucleotide sequence ID" value="XM_060474329.1"/>
</dbReference>
<feature type="transmembrane region" description="Helical" evidence="2">
    <location>
        <begin position="257"/>
        <end position="279"/>
    </location>
</feature>
<feature type="region of interest" description="Disordered" evidence="1">
    <location>
        <begin position="360"/>
        <end position="393"/>
    </location>
</feature>
<comment type="caution">
    <text evidence="4">The sequence shown here is derived from an EMBL/GenBank/DDBJ whole genome shotgun (WGS) entry which is preliminary data.</text>
</comment>
<keyword evidence="2" id="KW-0812">Transmembrane</keyword>
<feature type="signal peptide" evidence="3">
    <location>
        <begin position="1"/>
        <end position="18"/>
    </location>
</feature>
<evidence type="ECO:0000256" key="2">
    <source>
        <dbReference type="SAM" id="Phobius"/>
    </source>
</evidence>
<evidence type="ECO:0000313" key="4">
    <source>
        <dbReference type="EMBL" id="KAK0446079.1"/>
    </source>
</evidence>
<gene>
    <name evidence="4" type="ORF">EV420DRAFT_1571650</name>
</gene>
<protein>
    <recommendedName>
        <fullName evidence="6">Fibronectin type-III domain-containing protein</fullName>
    </recommendedName>
</protein>
<dbReference type="AlphaFoldDB" id="A0AA39JRE3"/>
<organism evidence="4 5">
    <name type="scientific">Armillaria tabescens</name>
    <name type="common">Ringless honey mushroom</name>
    <name type="synonym">Agaricus tabescens</name>
    <dbReference type="NCBI Taxonomy" id="1929756"/>
    <lineage>
        <taxon>Eukaryota</taxon>
        <taxon>Fungi</taxon>
        <taxon>Dikarya</taxon>
        <taxon>Basidiomycota</taxon>
        <taxon>Agaricomycotina</taxon>
        <taxon>Agaricomycetes</taxon>
        <taxon>Agaricomycetidae</taxon>
        <taxon>Agaricales</taxon>
        <taxon>Marasmiineae</taxon>
        <taxon>Physalacriaceae</taxon>
        <taxon>Desarmillaria</taxon>
    </lineage>
</organism>
<keyword evidence="5" id="KW-1185">Reference proteome</keyword>
<evidence type="ECO:0000313" key="5">
    <source>
        <dbReference type="Proteomes" id="UP001175211"/>
    </source>
</evidence>